<sequence>MAEISELLWNDGVGESAYREGAASYQSAVIEQYKLCVEMADRVAARRNLANTFFLTLNSALVAALGTWMSGAKPPEPPVLVLVAGLLVVLAVCTAWWFTVRSYRQLNWGKFKVIEALEERLPARAFVSAEWKILEEGRNWRVYTPLVHVERWVPVIFGVAYVLGFAALAW</sequence>
<evidence type="ECO:0000313" key="2">
    <source>
        <dbReference type="Proteomes" id="UP000092598"/>
    </source>
</evidence>
<organism evidence="1 2">
    <name type="scientific">Streptomyces lincolnensis</name>
    <dbReference type="NCBI Taxonomy" id="1915"/>
    <lineage>
        <taxon>Bacteria</taxon>
        <taxon>Bacillati</taxon>
        <taxon>Actinomycetota</taxon>
        <taxon>Actinomycetes</taxon>
        <taxon>Kitasatosporales</taxon>
        <taxon>Streptomycetaceae</taxon>
        <taxon>Streptomyces</taxon>
    </lineage>
</organism>
<evidence type="ECO:0000313" key="1">
    <source>
        <dbReference type="EMBL" id="ANS63058.1"/>
    </source>
</evidence>
<dbReference type="STRING" id="1915.SLINC_0834"/>
<proteinExistence type="predicted"/>
<dbReference type="EMBL" id="CP016438">
    <property type="protein sequence ID" value="ANS63058.1"/>
    <property type="molecule type" value="Genomic_DNA"/>
</dbReference>
<accession>A0A1B1M339</accession>
<name>A0A1B1M339_STRLN</name>
<dbReference type="Pfam" id="PF24838">
    <property type="entry name" value="8xMP"/>
    <property type="match status" value="1"/>
</dbReference>
<protein>
    <submittedName>
        <fullName evidence="1">Small integral membrane protein</fullName>
    </submittedName>
</protein>
<dbReference type="Proteomes" id="UP000092598">
    <property type="component" value="Chromosome"/>
</dbReference>
<dbReference type="PATRIC" id="fig|1915.4.peg.995"/>
<keyword evidence="2" id="KW-1185">Reference proteome</keyword>
<dbReference type="KEGG" id="sls:SLINC_0834"/>
<dbReference type="OrthoDB" id="3773715at2"/>
<dbReference type="RefSeq" id="WP_107406553.1">
    <property type="nucleotide sequence ID" value="NZ_CP016438.1"/>
</dbReference>
<gene>
    <name evidence="1" type="ORF">SLINC_0834</name>
</gene>
<dbReference type="AlphaFoldDB" id="A0A1B1M339"/>
<reference evidence="1 2" key="1">
    <citation type="submission" date="2016-07" db="EMBL/GenBank/DDBJ databases">
        <title>Enhancement of antibiotic productionsby engineered nitrateutilization in actinobacteria.</title>
        <authorList>
            <person name="Meng S.C."/>
        </authorList>
    </citation>
    <scope>NUCLEOTIDE SEQUENCE [LARGE SCALE GENOMIC DNA]</scope>
    <source>
        <strain evidence="1 2">NRRL 2936</strain>
    </source>
</reference>
<dbReference type="InterPro" id="IPR056918">
    <property type="entry name" value="8xMP"/>
</dbReference>